<dbReference type="PANTHER" id="PTHR43486:SF1">
    <property type="entry name" value="LIPID II FLIPPASE MURJ-RELATED"/>
    <property type="match status" value="1"/>
</dbReference>
<dbReference type="NCBIfam" id="TIGR01695">
    <property type="entry name" value="murJ_mviN"/>
    <property type="match status" value="1"/>
</dbReference>
<keyword evidence="4 8" id="KW-0133">Cell shape</keyword>
<keyword evidence="5 8" id="KW-0573">Peptidoglycan synthesis</keyword>
<evidence type="ECO:0000256" key="4">
    <source>
        <dbReference type="ARBA" id="ARBA00022960"/>
    </source>
</evidence>
<sequence>MEIKLASECTNNQNKGEGLLKAAWWIAVIIFLSKVAGFLRDIVVANYYGASIVSDAYFFAYQIPALVIVILGGVGGPFHSATVAVFSKLVKDFSKKPEAEVKKLFNTFETFSILLFLILSLLCFFFPRQIMSVIINNPDTPELLNLAAYHLKIMSPMLVMGSVLGLYYGILVTYKHFLLPNISPSMVSFGIIIVLLIAKGDHNGFYLALGTTIGCFMQLIVQSPAVRHLGYGFRPSFDFLKNKNFNELLELLFPAFLSSTIGQLGVYVDMFFSSGLKEGAWTAFGFANRIFQFPTGLLLSAILVPLFPLFSRLVAQKDFDGVRHYFTKGVGSLIFAGSYLMILIFIVRTDAIRIALERGAFNSEATLMVSEILFFISLSIIPYVFRDSATRLFYSFNDSKTPFYVAMGCILLKVILNSLLVKPLGINGIALSTTLITAFNGLTLAFLLRKKISIGYRKLLRTVVKILIASLLAFLAGDAFSVLWDKFVGYSLVLGIVKISVITILTLIIYLVASVILKIEYLKDLKDKIEAKWKKA</sequence>
<dbReference type="GO" id="GO:0009252">
    <property type="term" value="P:peptidoglycan biosynthetic process"/>
    <property type="evidence" value="ECO:0007669"/>
    <property type="project" value="UniProtKB-UniRule"/>
</dbReference>
<proteinExistence type="inferred from homology"/>
<keyword evidence="8 9" id="KW-0813">Transport</keyword>
<feature type="transmembrane region" description="Helical" evidence="8">
    <location>
        <begin position="459"/>
        <end position="484"/>
    </location>
</feature>
<evidence type="ECO:0000256" key="1">
    <source>
        <dbReference type="ARBA" id="ARBA00004651"/>
    </source>
</evidence>
<feature type="transmembrane region" description="Helical" evidence="8">
    <location>
        <begin position="204"/>
        <end position="227"/>
    </location>
</feature>
<dbReference type="AlphaFoldDB" id="A0A9D1JXY2"/>
<dbReference type="InterPro" id="IPR004268">
    <property type="entry name" value="MurJ"/>
</dbReference>
<comment type="function">
    <text evidence="8 9">Involved in peptidoglycan biosynthesis. Transports lipid-linked peptidoglycan precursors from the inner to the outer leaflet of the cytoplasmic membrane.</text>
</comment>
<evidence type="ECO:0000256" key="6">
    <source>
        <dbReference type="ARBA" id="ARBA00022989"/>
    </source>
</evidence>
<gene>
    <name evidence="8 10" type="primary">murJ</name>
    <name evidence="10" type="ORF">IAA86_03845</name>
</gene>
<evidence type="ECO:0000313" key="10">
    <source>
        <dbReference type="EMBL" id="HIS74137.1"/>
    </source>
</evidence>
<keyword evidence="8 9" id="KW-0961">Cell wall biogenesis/degradation</keyword>
<dbReference type="PIRSF" id="PIRSF002869">
    <property type="entry name" value="MviN"/>
    <property type="match status" value="1"/>
</dbReference>
<comment type="pathway">
    <text evidence="8">Cell wall biogenesis; peptidoglycan biosynthesis.</text>
</comment>
<feature type="transmembrane region" description="Helical" evidence="8">
    <location>
        <begin position="325"/>
        <end position="347"/>
    </location>
</feature>
<comment type="subcellular location">
    <subcellularLocation>
        <location evidence="1 8">Cell membrane</location>
        <topology evidence="1 8">Multi-pass membrane protein</topology>
    </subcellularLocation>
</comment>
<feature type="transmembrane region" description="Helical" evidence="8">
    <location>
        <begin position="401"/>
        <end position="420"/>
    </location>
</feature>
<feature type="transmembrane region" description="Helical" evidence="8">
    <location>
        <begin position="426"/>
        <end position="447"/>
    </location>
</feature>
<feature type="transmembrane region" description="Helical" evidence="8">
    <location>
        <begin position="147"/>
        <end position="170"/>
    </location>
</feature>
<feature type="transmembrane region" description="Helical" evidence="8">
    <location>
        <begin position="367"/>
        <end position="385"/>
    </location>
</feature>
<feature type="transmembrane region" description="Helical" evidence="8">
    <location>
        <begin position="22"/>
        <end position="39"/>
    </location>
</feature>
<feature type="transmembrane region" description="Helical" evidence="8">
    <location>
        <begin position="59"/>
        <end position="86"/>
    </location>
</feature>
<comment type="similarity">
    <text evidence="8 9">Belongs to the MurJ/MviN family.</text>
</comment>
<keyword evidence="3 8" id="KW-0812">Transmembrane</keyword>
<dbReference type="PRINTS" id="PR01806">
    <property type="entry name" value="VIRFACTRMVIN"/>
</dbReference>
<evidence type="ECO:0000256" key="2">
    <source>
        <dbReference type="ARBA" id="ARBA00022475"/>
    </source>
</evidence>
<reference evidence="10" key="1">
    <citation type="submission" date="2020-10" db="EMBL/GenBank/DDBJ databases">
        <authorList>
            <person name="Gilroy R."/>
        </authorList>
    </citation>
    <scope>NUCLEOTIDE SEQUENCE</scope>
    <source>
        <strain evidence="10">CHK152-2871</strain>
    </source>
</reference>
<organism evidence="10 11">
    <name type="scientific">Candidatus Galligastranaerophilus intestinavium</name>
    <dbReference type="NCBI Taxonomy" id="2840836"/>
    <lineage>
        <taxon>Bacteria</taxon>
        <taxon>Candidatus Galligastranaerophilus</taxon>
    </lineage>
</organism>
<evidence type="ECO:0000256" key="7">
    <source>
        <dbReference type="ARBA" id="ARBA00023136"/>
    </source>
</evidence>
<evidence type="ECO:0000256" key="3">
    <source>
        <dbReference type="ARBA" id="ARBA00022692"/>
    </source>
</evidence>
<feature type="transmembrane region" description="Helical" evidence="8">
    <location>
        <begin position="107"/>
        <end position="127"/>
    </location>
</feature>
<evidence type="ECO:0000256" key="5">
    <source>
        <dbReference type="ARBA" id="ARBA00022984"/>
    </source>
</evidence>
<evidence type="ECO:0000313" key="11">
    <source>
        <dbReference type="Proteomes" id="UP000886865"/>
    </source>
</evidence>
<keyword evidence="2 8" id="KW-1003">Cell membrane</keyword>
<feature type="transmembrane region" description="Helical" evidence="8">
    <location>
        <begin position="248"/>
        <end position="270"/>
    </location>
</feature>
<feature type="transmembrane region" description="Helical" evidence="8">
    <location>
        <begin position="290"/>
        <end position="313"/>
    </location>
</feature>
<dbReference type="GO" id="GO:0005886">
    <property type="term" value="C:plasma membrane"/>
    <property type="evidence" value="ECO:0007669"/>
    <property type="project" value="UniProtKB-SubCell"/>
</dbReference>
<dbReference type="GO" id="GO:0071555">
    <property type="term" value="P:cell wall organization"/>
    <property type="evidence" value="ECO:0007669"/>
    <property type="project" value="UniProtKB-UniRule"/>
</dbReference>
<keyword evidence="7 8" id="KW-0472">Membrane</keyword>
<dbReference type="CDD" id="cd13123">
    <property type="entry name" value="MATE_MurJ_like"/>
    <property type="match status" value="1"/>
</dbReference>
<dbReference type="PANTHER" id="PTHR43486">
    <property type="entry name" value="LIPID II FLIPPASE MURJ-RELATED"/>
    <property type="match status" value="1"/>
</dbReference>
<dbReference type="GO" id="GO:0015648">
    <property type="term" value="F:lipid-linked peptidoglycan transporter activity"/>
    <property type="evidence" value="ECO:0007669"/>
    <property type="project" value="UniProtKB-UniRule"/>
</dbReference>
<comment type="caution">
    <text evidence="10">The sequence shown here is derived from an EMBL/GenBank/DDBJ whole genome shotgun (WGS) entry which is preliminary data.</text>
</comment>
<dbReference type="HAMAP" id="MF_02078">
    <property type="entry name" value="MurJ_MviN"/>
    <property type="match status" value="1"/>
</dbReference>
<protein>
    <recommendedName>
        <fullName evidence="8">Probable lipid II flippase MurJ</fullName>
    </recommendedName>
</protein>
<feature type="transmembrane region" description="Helical" evidence="8">
    <location>
        <begin position="490"/>
        <end position="517"/>
    </location>
</feature>
<dbReference type="EMBL" id="DVJQ01000034">
    <property type="protein sequence ID" value="HIS74137.1"/>
    <property type="molecule type" value="Genomic_DNA"/>
</dbReference>
<name>A0A9D1JXY2_9BACT</name>
<reference evidence="10" key="2">
    <citation type="journal article" date="2021" name="PeerJ">
        <title>Extensive microbial diversity within the chicken gut microbiome revealed by metagenomics and culture.</title>
        <authorList>
            <person name="Gilroy R."/>
            <person name="Ravi A."/>
            <person name="Getino M."/>
            <person name="Pursley I."/>
            <person name="Horton D.L."/>
            <person name="Alikhan N.F."/>
            <person name="Baker D."/>
            <person name="Gharbi K."/>
            <person name="Hall N."/>
            <person name="Watson M."/>
            <person name="Adriaenssens E.M."/>
            <person name="Foster-Nyarko E."/>
            <person name="Jarju S."/>
            <person name="Secka A."/>
            <person name="Antonio M."/>
            <person name="Oren A."/>
            <person name="Chaudhuri R.R."/>
            <person name="La Ragione R."/>
            <person name="Hildebrand F."/>
            <person name="Pallen M.J."/>
        </authorList>
    </citation>
    <scope>NUCLEOTIDE SEQUENCE</scope>
    <source>
        <strain evidence="10">CHK152-2871</strain>
    </source>
</reference>
<dbReference type="Proteomes" id="UP000886865">
    <property type="component" value="Unassembled WGS sequence"/>
</dbReference>
<feature type="transmembrane region" description="Helical" evidence="8">
    <location>
        <begin position="177"/>
        <end position="198"/>
    </location>
</feature>
<keyword evidence="6 8" id="KW-1133">Transmembrane helix</keyword>
<evidence type="ECO:0000256" key="9">
    <source>
        <dbReference type="PIRNR" id="PIRNR002869"/>
    </source>
</evidence>
<dbReference type="GO" id="GO:0008360">
    <property type="term" value="P:regulation of cell shape"/>
    <property type="evidence" value="ECO:0007669"/>
    <property type="project" value="UniProtKB-UniRule"/>
</dbReference>
<evidence type="ECO:0000256" key="8">
    <source>
        <dbReference type="HAMAP-Rule" id="MF_02078"/>
    </source>
</evidence>
<accession>A0A9D1JXY2</accession>
<dbReference type="Pfam" id="PF03023">
    <property type="entry name" value="MurJ"/>
    <property type="match status" value="1"/>
</dbReference>